<feature type="transmembrane region" description="Helical" evidence="7">
    <location>
        <begin position="134"/>
        <end position="157"/>
    </location>
</feature>
<gene>
    <name evidence="9" type="ORF">HZF24_01030</name>
</gene>
<feature type="transmembrane region" description="Helical" evidence="7">
    <location>
        <begin position="9"/>
        <end position="29"/>
    </location>
</feature>
<dbReference type="PROSITE" id="PS50928">
    <property type="entry name" value="ABC_TM1"/>
    <property type="match status" value="1"/>
</dbReference>
<dbReference type="SUPFAM" id="SSF161098">
    <property type="entry name" value="MetI-like"/>
    <property type="match status" value="1"/>
</dbReference>
<dbReference type="PANTHER" id="PTHR43163:SF6">
    <property type="entry name" value="DIPEPTIDE TRANSPORT SYSTEM PERMEASE PROTEIN DPPB-RELATED"/>
    <property type="match status" value="1"/>
</dbReference>
<evidence type="ECO:0000256" key="7">
    <source>
        <dbReference type="RuleBase" id="RU363032"/>
    </source>
</evidence>
<proteinExistence type="inferred from homology"/>
<comment type="caution">
    <text evidence="9">The sequence shown here is derived from an EMBL/GenBank/DDBJ whole genome shotgun (WGS) entry which is preliminary data.</text>
</comment>
<reference evidence="9" key="1">
    <citation type="submission" date="2020-07" db="EMBL/GenBank/DDBJ databases">
        <title>Genomic analysis of a strain of Sedimentibacter Hydroxybenzoicus DSM7310.</title>
        <authorList>
            <person name="Ma S."/>
        </authorList>
    </citation>
    <scope>NUCLEOTIDE SEQUENCE</scope>
    <source>
        <strain evidence="9">DSM 7310</strain>
    </source>
</reference>
<evidence type="ECO:0000313" key="10">
    <source>
        <dbReference type="Proteomes" id="UP000611629"/>
    </source>
</evidence>
<feature type="transmembrane region" description="Helical" evidence="7">
    <location>
        <begin position="177"/>
        <end position="196"/>
    </location>
</feature>
<evidence type="ECO:0000313" key="9">
    <source>
        <dbReference type="EMBL" id="NYB72717.1"/>
    </source>
</evidence>
<dbReference type="Pfam" id="PF19300">
    <property type="entry name" value="BPD_transp_1_N"/>
    <property type="match status" value="1"/>
</dbReference>
<dbReference type="AlphaFoldDB" id="A0A974BGL2"/>
<feature type="transmembrane region" description="Helical" evidence="7">
    <location>
        <begin position="277"/>
        <end position="303"/>
    </location>
</feature>
<dbReference type="InterPro" id="IPR045621">
    <property type="entry name" value="BPD_transp_1_N"/>
</dbReference>
<comment type="subcellular location">
    <subcellularLocation>
        <location evidence="1 7">Cell membrane</location>
        <topology evidence="1 7">Multi-pass membrane protein</topology>
    </subcellularLocation>
</comment>
<evidence type="ECO:0000256" key="1">
    <source>
        <dbReference type="ARBA" id="ARBA00004651"/>
    </source>
</evidence>
<dbReference type="Gene3D" id="1.10.3720.10">
    <property type="entry name" value="MetI-like"/>
    <property type="match status" value="1"/>
</dbReference>
<keyword evidence="2 7" id="KW-0813">Transport</keyword>
<dbReference type="GO" id="GO:0055085">
    <property type="term" value="P:transmembrane transport"/>
    <property type="evidence" value="ECO:0007669"/>
    <property type="project" value="InterPro"/>
</dbReference>
<comment type="similarity">
    <text evidence="7">Belongs to the binding-protein-dependent transport system permease family.</text>
</comment>
<evidence type="ECO:0000256" key="3">
    <source>
        <dbReference type="ARBA" id="ARBA00022475"/>
    </source>
</evidence>
<dbReference type="EMBL" id="JACBNQ010000001">
    <property type="protein sequence ID" value="NYB72717.1"/>
    <property type="molecule type" value="Genomic_DNA"/>
</dbReference>
<dbReference type="CDD" id="cd06261">
    <property type="entry name" value="TM_PBP2"/>
    <property type="match status" value="1"/>
</dbReference>
<dbReference type="Proteomes" id="UP000611629">
    <property type="component" value="Unassembled WGS sequence"/>
</dbReference>
<feature type="transmembrane region" description="Helical" evidence="7">
    <location>
        <begin position="101"/>
        <end position="122"/>
    </location>
</feature>
<evidence type="ECO:0000256" key="5">
    <source>
        <dbReference type="ARBA" id="ARBA00022989"/>
    </source>
</evidence>
<evidence type="ECO:0000256" key="4">
    <source>
        <dbReference type="ARBA" id="ARBA00022692"/>
    </source>
</evidence>
<dbReference type="InterPro" id="IPR000515">
    <property type="entry name" value="MetI-like"/>
</dbReference>
<keyword evidence="6 7" id="KW-0472">Membrane</keyword>
<keyword evidence="10" id="KW-1185">Reference proteome</keyword>
<evidence type="ECO:0000259" key="8">
    <source>
        <dbReference type="PROSITE" id="PS50928"/>
    </source>
</evidence>
<keyword evidence="3" id="KW-1003">Cell membrane</keyword>
<dbReference type="InterPro" id="IPR035906">
    <property type="entry name" value="MetI-like_sf"/>
</dbReference>
<sequence length="321" mass="35400">MVRYILKRLIIMIPIIVGITLIVFAILNYTPGDAATLILGFDATEASLDALRAKLKLDDPFMVRYVRYLVGLLKGDLGISWRHNTPVAAELMNRIPNTLGLAAYAVTVMLILGIPMGIISAVRQYSLLDHTTLFIALLMTSIPTFWLALMMMLKFSLELGILPATMPTSAAITWKHWVLPTFMCSANLTASTVRTTRSNMLEVIRSDYIRTAKSKGAGQFRVIMYHALRNALMPVVTIVGINFNVLMGGAVITEQVFNISGVGNLLISSVRTKDAPMAMGCIIFIATVIGIVNLLVDLLYVFINPRLKSMYVRNNAAKEES</sequence>
<dbReference type="Pfam" id="PF00528">
    <property type="entry name" value="BPD_transp_1"/>
    <property type="match status" value="1"/>
</dbReference>
<feature type="domain" description="ABC transmembrane type-1" evidence="8">
    <location>
        <begin position="95"/>
        <end position="300"/>
    </location>
</feature>
<name>A0A974BGL2_SEDHY</name>
<dbReference type="RefSeq" id="WP_179236397.1">
    <property type="nucleotide sequence ID" value="NZ_JACBNQ010000001.1"/>
</dbReference>
<organism evidence="9 10">
    <name type="scientific">Sedimentibacter hydroxybenzoicus DSM 7310</name>
    <dbReference type="NCBI Taxonomy" id="1123245"/>
    <lineage>
        <taxon>Bacteria</taxon>
        <taxon>Bacillati</taxon>
        <taxon>Bacillota</taxon>
        <taxon>Tissierellia</taxon>
        <taxon>Sedimentibacter</taxon>
    </lineage>
</organism>
<keyword evidence="5 7" id="KW-1133">Transmembrane helix</keyword>
<keyword evidence="4 7" id="KW-0812">Transmembrane</keyword>
<accession>A0A974BGL2</accession>
<dbReference type="GO" id="GO:0005886">
    <property type="term" value="C:plasma membrane"/>
    <property type="evidence" value="ECO:0007669"/>
    <property type="project" value="UniProtKB-SubCell"/>
</dbReference>
<dbReference type="PANTHER" id="PTHR43163">
    <property type="entry name" value="DIPEPTIDE TRANSPORT SYSTEM PERMEASE PROTEIN DPPB-RELATED"/>
    <property type="match status" value="1"/>
</dbReference>
<protein>
    <submittedName>
        <fullName evidence="9">ABC transporter permease</fullName>
    </submittedName>
</protein>
<evidence type="ECO:0000256" key="6">
    <source>
        <dbReference type="ARBA" id="ARBA00023136"/>
    </source>
</evidence>
<evidence type="ECO:0000256" key="2">
    <source>
        <dbReference type="ARBA" id="ARBA00022448"/>
    </source>
</evidence>
<feature type="transmembrane region" description="Helical" evidence="7">
    <location>
        <begin position="231"/>
        <end position="257"/>
    </location>
</feature>